<dbReference type="InterPro" id="IPR001791">
    <property type="entry name" value="Laminin_G"/>
</dbReference>
<sequence length="984" mass="107421">FAKWPSVSSFETQTHSAACGSGIDRCSRAANGAPWFLDTDLWLAAAAQLMALKFQLTVGNSDLDSEFRTGTKVLVVTHIFVGVLANPKDYKLLETSDISLGHLDGAGPRSDPDASGPPYFVGSLAQFSFNNVRYFERDAKLDAATTLEVTARVDDSPVAVVLPFTVRSSAAFAELPPLRLYELFRIRLSLRTSQSSGLLLLNSGRGGGQVADFFLLELLDGRIRLALNAGSGLAELKLGELLNDNRWHEVEVLRPALDRIALRVDGRHKETAMPAAFDGASEASRRAGLNVDVGDRPVYLGGAPQDELLGLKSGGCLGSVHLYEDINSPQQQPYDVIALRRNRTSFESDITDSCQKPRVQCGPRTCHYGGQCVQQWDSVACNCDTTSFTGAWCSRVGSATFQFGASGRVGRISFEFVDDSFLPTTKRDEVSFGFQTSKSSCVLVLIEARRSAGLIPDFIAIQVLKGRLTVNYYLKSSINSLVKTHLNVSDGRYHRVRFLREEARGSLFVDDSKPVVANPGAGFGTTFNSQKAIYVGSMASMAQPDVADKAVTMLSVSGADGPRPRSRRGRRSAVRTEWSHFEGYLTGLVFNGVALSRIAADDPVASSVAKLRTERFGDVSQVEDFQPRLDGFPPPDPPDSYLHPELMMSTSPVEATTTSAIIESKIRCAPASSAIKSAADCIGSGGIIAPEMEPLGSGESSRGATDAPSGSDRDGWPGWRSPTQTPRDSTETRETKTTGGKQSSAKIDIFIIVIVAASGAVLLFVFFCLIYRCRSKNEGSYRVDETQNFEDPALKPLRGAAHANGDVRTKMATKKRDIKEWYPSRTHPADPAQCPRQNSDIKKWRKPRSGLERQSSSRTPRAGPFSIWSSSSFLVSSSHFRICSMVRPYHWSMLQNTCLWKFVKIRRSICGGSPVRYDDSDWKQKQHWEGPATPVAAHSSSSQLTVWMKLSMRALQAEPLELAGDQLVGAHQPGRRSSPTRAGW</sequence>
<feature type="domain" description="EGF-like" evidence="6">
    <location>
        <begin position="357"/>
        <end position="394"/>
    </location>
</feature>
<evidence type="ECO:0000313" key="8">
    <source>
        <dbReference type="WBParaSite" id="maker-uti_cns_0018487-snap-gene-0.2-mRNA-1"/>
    </source>
</evidence>
<dbReference type="AlphaFoldDB" id="A0A1I8IX53"/>
<keyword evidence="7" id="KW-1185">Reference proteome</keyword>
<accession>A0A1I8IX53</accession>
<dbReference type="Proteomes" id="UP000095280">
    <property type="component" value="Unplaced"/>
</dbReference>
<dbReference type="InterPro" id="IPR000742">
    <property type="entry name" value="EGF"/>
</dbReference>
<dbReference type="Gene3D" id="2.60.120.200">
    <property type="match status" value="2"/>
</dbReference>
<feature type="transmembrane region" description="Helical" evidence="4">
    <location>
        <begin position="749"/>
        <end position="771"/>
    </location>
</feature>
<evidence type="ECO:0000259" key="5">
    <source>
        <dbReference type="PROSITE" id="PS50025"/>
    </source>
</evidence>
<dbReference type="Pfam" id="PF00054">
    <property type="entry name" value="Laminin_G_1"/>
    <property type="match status" value="1"/>
</dbReference>
<feature type="domain" description="Laminin G" evidence="5">
    <location>
        <begin position="159"/>
        <end position="354"/>
    </location>
</feature>
<dbReference type="PROSITE" id="PS50025">
    <property type="entry name" value="LAM_G_DOMAIN"/>
    <property type="match status" value="2"/>
</dbReference>
<keyword evidence="4" id="KW-1133">Transmembrane helix</keyword>
<protein>
    <submittedName>
        <fullName evidence="8">Neurexin-4</fullName>
    </submittedName>
</protein>
<dbReference type="GO" id="GO:0016020">
    <property type="term" value="C:membrane"/>
    <property type="evidence" value="ECO:0007669"/>
    <property type="project" value="UniProtKB-SubCell"/>
</dbReference>
<evidence type="ECO:0000256" key="3">
    <source>
        <dbReference type="SAM" id="MobiDB-lite"/>
    </source>
</evidence>
<dbReference type="CDD" id="cd00110">
    <property type="entry name" value="LamG"/>
    <property type="match status" value="2"/>
</dbReference>
<evidence type="ECO:0000256" key="4">
    <source>
        <dbReference type="SAM" id="Phobius"/>
    </source>
</evidence>
<dbReference type="PANTHER" id="PTHR15036">
    <property type="entry name" value="PIKACHURIN-LIKE PROTEIN"/>
    <property type="match status" value="1"/>
</dbReference>
<evidence type="ECO:0000259" key="6">
    <source>
        <dbReference type="PROSITE" id="PS50026"/>
    </source>
</evidence>
<organism evidence="7 8">
    <name type="scientific">Macrostomum lignano</name>
    <dbReference type="NCBI Taxonomy" id="282301"/>
    <lineage>
        <taxon>Eukaryota</taxon>
        <taxon>Metazoa</taxon>
        <taxon>Spiralia</taxon>
        <taxon>Lophotrochozoa</taxon>
        <taxon>Platyhelminthes</taxon>
        <taxon>Rhabditophora</taxon>
        <taxon>Macrostomorpha</taxon>
        <taxon>Macrostomida</taxon>
        <taxon>Macrostomidae</taxon>
        <taxon>Macrostomum</taxon>
    </lineage>
</organism>
<dbReference type="SMART" id="SM00282">
    <property type="entry name" value="LamG"/>
    <property type="match status" value="2"/>
</dbReference>
<evidence type="ECO:0000313" key="7">
    <source>
        <dbReference type="Proteomes" id="UP000095280"/>
    </source>
</evidence>
<keyword evidence="4" id="KW-0812">Transmembrane</keyword>
<keyword evidence="1" id="KW-1015">Disulfide bond</keyword>
<keyword evidence="4" id="KW-0472">Membrane</keyword>
<dbReference type="WBParaSite" id="maker-uti_cns_0018487-snap-gene-0.2-mRNA-1">
    <property type="protein sequence ID" value="maker-uti_cns_0018487-snap-gene-0.2-mRNA-1"/>
    <property type="gene ID" value="maker-uti_cns_0018487-snap-gene-0.2"/>
</dbReference>
<reference evidence="8" key="1">
    <citation type="submission" date="2016-11" db="UniProtKB">
        <authorList>
            <consortium name="WormBaseParasite"/>
        </authorList>
    </citation>
    <scope>IDENTIFICATION</scope>
</reference>
<dbReference type="Pfam" id="PF02210">
    <property type="entry name" value="Laminin_G_2"/>
    <property type="match status" value="1"/>
</dbReference>
<name>A0A1I8IX53_9PLAT</name>
<evidence type="ECO:0000256" key="2">
    <source>
        <dbReference type="PROSITE-ProRule" id="PRU00076"/>
    </source>
</evidence>
<dbReference type="SUPFAM" id="SSF49899">
    <property type="entry name" value="Concanavalin A-like lectins/glucanases"/>
    <property type="match status" value="2"/>
</dbReference>
<proteinExistence type="predicted"/>
<dbReference type="InterPro" id="IPR050372">
    <property type="entry name" value="Neurexin-related_CASP"/>
</dbReference>
<comment type="caution">
    <text evidence="2">Lacks conserved residue(s) required for the propagation of feature annotation.</text>
</comment>
<dbReference type="PANTHER" id="PTHR15036:SF49">
    <property type="entry name" value="AXOTACTIN"/>
    <property type="match status" value="1"/>
</dbReference>
<feature type="region of interest" description="Disordered" evidence="3">
    <location>
        <begin position="823"/>
        <end position="861"/>
    </location>
</feature>
<dbReference type="PROSITE" id="PS50026">
    <property type="entry name" value="EGF_3"/>
    <property type="match status" value="1"/>
</dbReference>
<keyword evidence="2" id="KW-0245">EGF-like domain</keyword>
<feature type="region of interest" description="Disordered" evidence="3">
    <location>
        <begin position="690"/>
        <end position="741"/>
    </location>
</feature>
<dbReference type="Gene3D" id="2.10.25.10">
    <property type="entry name" value="Laminin"/>
    <property type="match status" value="1"/>
</dbReference>
<evidence type="ECO:0000256" key="1">
    <source>
        <dbReference type="ARBA" id="ARBA00023157"/>
    </source>
</evidence>
<dbReference type="InterPro" id="IPR013320">
    <property type="entry name" value="ConA-like_dom_sf"/>
</dbReference>
<feature type="domain" description="Laminin G" evidence="5">
    <location>
        <begin position="398"/>
        <end position="608"/>
    </location>
</feature>